<evidence type="ECO:0008006" key="4">
    <source>
        <dbReference type="Google" id="ProtNLM"/>
    </source>
</evidence>
<evidence type="ECO:0000313" key="3">
    <source>
        <dbReference type="Proteomes" id="UP000262583"/>
    </source>
</evidence>
<name>A0A2Z4Y2L1_SUMC1</name>
<accession>A0A2Z4Y2L1</accession>
<reference evidence="2 3" key="1">
    <citation type="submission" date="2018-05" db="EMBL/GenBank/DDBJ databases">
        <title>A metagenomic window into the 2 km-deep terrestrial subsurface aquifer revealed taxonomically and functionally diverse microbial community comprising novel uncultured bacterial lineages.</title>
        <authorList>
            <person name="Kadnikov V.V."/>
            <person name="Mardanov A.V."/>
            <person name="Beletsky A.V."/>
            <person name="Banks D."/>
            <person name="Pimenov N.V."/>
            <person name="Frank Y.A."/>
            <person name="Karnachuk O.V."/>
            <person name="Ravin N.V."/>
        </authorList>
    </citation>
    <scope>NUCLEOTIDE SEQUENCE [LARGE SCALE GENOMIC DNA]</scope>
    <source>
        <strain evidence="2">BY</strain>
    </source>
</reference>
<dbReference type="AlphaFoldDB" id="A0A2Z4Y2L1"/>
<dbReference type="KEGG" id="schv:BRCON_0422"/>
<protein>
    <recommendedName>
        <fullName evidence="4">DUF2007 domain-containing protein</fullName>
    </recommendedName>
</protein>
<dbReference type="EMBL" id="CP030759">
    <property type="protein sequence ID" value="AXA35199.1"/>
    <property type="molecule type" value="Genomic_DNA"/>
</dbReference>
<organism evidence="2 3">
    <name type="scientific">Sumerlaea chitinivorans</name>
    <dbReference type="NCBI Taxonomy" id="2250252"/>
    <lineage>
        <taxon>Bacteria</taxon>
        <taxon>Candidatus Sumerlaeota</taxon>
        <taxon>Candidatus Sumerlaeia</taxon>
        <taxon>Candidatus Sumerlaeales</taxon>
        <taxon>Candidatus Sumerlaeaceae</taxon>
        <taxon>Candidatus Sumerlaea</taxon>
    </lineage>
</organism>
<evidence type="ECO:0000313" key="2">
    <source>
        <dbReference type="EMBL" id="AXA35199.1"/>
    </source>
</evidence>
<evidence type="ECO:0000256" key="1">
    <source>
        <dbReference type="SAM" id="MobiDB-lite"/>
    </source>
</evidence>
<feature type="region of interest" description="Disordered" evidence="1">
    <location>
        <begin position="56"/>
        <end position="79"/>
    </location>
</feature>
<proteinExistence type="predicted"/>
<sequence>MHIAVQKIAHPWADGQQSLPATGVTVAEASLSALWQLLALALVARVVWRLCRRGQPSQPKEETGASVEPEPTPLEDELPAADCSSDYIASFEAEDVLGCPICGARYLRSSDTCEDCGVELVEEEELPDALPRRKDEGIVRVARIVDPVKSQLIAGMLRAQGMPTLLSRSSVLDIWGTDLYVFESDALSAKRLIRQMLAEMEVHVP</sequence>
<gene>
    <name evidence="2" type="ORF">BRCON_0422</name>
</gene>
<dbReference type="Proteomes" id="UP000262583">
    <property type="component" value="Chromosome"/>
</dbReference>